<sequence>MGFPSRRSFVVFCSDRKTVSRFKSIYPDESATPNPLTSLCLFTRLSRRGHRQIKTSFQTLSNFRVSRGESQICASAIDSDSIPADDEIPALLSLDDNPPSRLLSQFPPLAVPSLKSCGVPSSNTF</sequence>
<dbReference type="AlphaFoldDB" id="A0A9P6H732"/>
<comment type="caution">
    <text evidence="1">The sequence shown here is derived from an EMBL/GenBank/DDBJ whole genome shotgun (WGS) entry which is preliminary data.</text>
</comment>
<accession>A0A9P6H732</accession>
<reference evidence="1" key="1">
    <citation type="journal article" date="2020" name="Nat. Commun.">
        <title>Large-scale genome sequencing of mycorrhizal fungi provides insights into the early evolution of symbiotic traits.</title>
        <authorList>
            <person name="Miyauchi S."/>
            <person name="Kiss E."/>
            <person name="Kuo A."/>
            <person name="Drula E."/>
            <person name="Kohler A."/>
            <person name="Sanchez-Garcia M."/>
            <person name="Morin E."/>
            <person name="Andreopoulos B."/>
            <person name="Barry K.W."/>
            <person name="Bonito G."/>
            <person name="Buee M."/>
            <person name="Carver A."/>
            <person name="Chen C."/>
            <person name="Cichocki N."/>
            <person name="Clum A."/>
            <person name="Culley D."/>
            <person name="Crous P.W."/>
            <person name="Fauchery L."/>
            <person name="Girlanda M."/>
            <person name="Hayes R.D."/>
            <person name="Keri Z."/>
            <person name="LaButti K."/>
            <person name="Lipzen A."/>
            <person name="Lombard V."/>
            <person name="Magnuson J."/>
            <person name="Maillard F."/>
            <person name="Murat C."/>
            <person name="Nolan M."/>
            <person name="Ohm R.A."/>
            <person name="Pangilinan J."/>
            <person name="Pereira M.F."/>
            <person name="Perotto S."/>
            <person name="Peter M."/>
            <person name="Pfister S."/>
            <person name="Riley R."/>
            <person name="Sitrit Y."/>
            <person name="Stielow J.B."/>
            <person name="Szollosi G."/>
            <person name="Zifcakova L."/>
            <person name="Stursova M."/>
            <person name="Spatafora J.W."/>
            <person name="Tedersoo L."/>
            <person name="Vaario L.M."/>
            <person name="Yamada A."/>
            <person name="Yan M."/>
            <person name="Wang P."/>
            <person name="Xu J."/>
            <person name="Bruns T."/>
            <person name="Baldrian P."/>
            <person name="Vilgalys R."/>
            <person name="Dunand C."/>
            <person name="Henrissat B."/>
            <person name="Grigoriev I.V."/>
            <person name="Hibbett D."/>
            <person name="Nagy L.G."/>
            <person name="Martin F.M."/>
        </authorList>
    </citation>
    <scope>NUCLEOTIDE SEQUENCE</scope>
    <source>
        <strain evidence="1">UH-Tt-Lm1</strain>
    </source>
</reference>
<reference evidence="1" key="2">
    <citation type="submission" date="2020-11" db="EMBL/GenBank/DDBJ databases">
        <authorList>
            <consortium name="DOE Joint Genome Institute"/>
            <person name="Kuo A."/>
            <person name="Miyauchi S."/>
            <person name="Kiss E."/>
            <person name="Drula E."/>
            <person name="Kohler A."/>
            <person name="Sanchez-Garcia M."/>
            <person name="Andreopoulos B."/>
            <person name="Barry K.W."/>
            <person name="Bonito G."/>
            <person name="Buee M."/>
            <person name="Carver A."/>
            <person name="Chen C."/>
            <person name="Cichocki N."/>
            <person name="Clum A."/>
            <person name="Culley D."/>
            <person name="Crous P.W."/>
            <person name="Fauchery L."/>
            <person name="Girlanda M."/>
            <person name="Hayes R."/>
            <person name="Keri Z."/>
            <person name="Labutti K."/>
            <person name="Lipzen A."/>
            <person name="Lombard V."/>
            <person name="Magnuson J."/>
            <person name="Maillard F."/>
            <person name="Morin E."/>
            <person name="Murat C."/>
            <person name="Nolan M."/>
            <person name="Ohm R."/>
            <person name="Pangilinan J."/>
            <person name="Pereira M."/>
            <person name="Perotto S."/>
            <person name="Peter M."/>
            <person name="Riley R."/>
            <person name="Sitrit Y."/>
            <person name="Stielow B."/>
            <person name="Szollosi G."/>
            <person name="Zifcakova L."/>
            <person name="Stursova M."/>
            <person name="Spatafora J.W."/>
            <person name="Tedersoo L."/>
            <person name="Vaario L.-M."/>
            <person name="Yamada A."/>
            <person name="Yan M."/>
            <person name="Wang P."/>
            <person name="Xu J."/>
            <person name="Bruns T."/>
            <person name="Baldrian P."/>
            <person name="Vilgalys R."/>
            <person name="Henrissat B."/>
            <person name="Grigoriev I.V."/>
            <person name="Hibbett D."/>
            <person name="Nagy L.G."/>
            <person name="Martin F.M."/>
        </authorList>
    </citation>
    <scope>NUCLEOTIDE SEQUENCE</scope>
    <source>
        <strain evidence="1">UH-Tt-Lm1</strain>
    </source>
</reference>
<evidence type="ECO:0000313" key="2">
    <source>
        <dbReference type="Proteomes" id="UP000736335"/>
    </source>
</evidence>
<evidence type="ECO:0000313" key="1">
    <source>
        <dbReference type="EMBL" id="KAF9780659.1"/>
    </source>
</evidence>
<gene>
    <name evidence="1" type="ORF">BJ322DRAFT_1023882</name>
</gene>
<name>A0A9P6H732_9AGAM</name>
<protein>
    <submittedName>
        <fullName evidence="1">Uncharacterized protein</fullName>
    </submittedName>
</protein>
<proteinExistence type="predicted"/>
<dbReference type="Proteomes" id="UP000736335">
    <property type="component" value="Unassembled WGS sequence"/>
</dbReference>
<keyword evidence="2" id="KW-1185">Reference proteome</keyword>
<organism evidence="1 2">
    <name type="scientific">Thelephora terrestris</name>
    <dbReference type="NCBI Taxonomy" id="56493"/>
    <lineage>
        <taxon>Eukaryota</taxon>
        <taxon>Fungi</taxon>
        <taxon>Dikarya</taxon>
        <taxon>Basidiomycota</taxon>
        <taxon>Agaricomycotina</taxon>
        <taxon>Agaricomycetes</taxon>
        <taxon>Thelephorales</taxon>
        <taxon>Thelephoraceae</taxon>
        <taxon>Thelephora</taxon>
    </lineage>
</organism>
<dbReference type="EMBL" id="WIUZ02000016">
    <property type="protein sequence ID" value="KAF9780659.1"/>
    <property type="molecule type" value="Genomic_DNA"/>
</dbReference>